<gene>
    <name evidence="1" type="ORF">Sviol_71120</name>
</gene>
<name>A0ABQ3QZK3_9ACTN</name>
<comment type="caution">
    <text evidence="1">The sequence shown here is derived from an EMBL/GenBank/DDBJ whole genome shotgun (WGS) entry which is preliminary data.</text>
</comment>
<dbReference type="Proteomes" id="UP001050808">
    <property type="component" value="Unassembled WGS sequence"/>
</dbReference>
<protein>
    <submittedName>
        <fullName evidence="1">Uncharacterized protein</fullName>
    </submittedName>
</protein>
<reference evidence="1" key="1">
    <citation type="submission" date="2024-05" db="EMBL/GenBank/DDBJ databases">
        <title>Whole genome shotgun sequence of Streptomyces violascens NBRC 12920.</title>
        <authorList>
            <person name="Komaki H."/>
            <person name="Tamura T."/>
        </authorList>
    </citation>
    <scope>NUCLEOTIDE SEQUENCE</scope>
    <source>
        <strain evidence="1">NBRC 12920</strain>
    </source>
</reference>
<accession>A0ABQ3QZK3</accession>
<proteinExistence type="predicted"/>
<dbReference type="EMBL" id="BNDY01000017">
    <property type="protein sequence ID" value="GHI42704.1"/>
    <property type="molecule type" value="Genomic_DNA"/>
</dbReference>
<organism evidence="1 2">
    <name type="scientific">Streptomyces violascens</name>
    <dbReference type="NCBI Taxonomy" id="67381"/>
    <lineage>
        <taxon>Bacteria</taxon>
        <taxon>Bacillati</taxon>
        <taxon>Actinomycetota</taxon>
        <taxon>Actinomycetes</taxon>
        <taxon>Kitasatosporales</taxon>
        <taxon>Streptomycetaceae</taxon>
        <taxon>Streptomyces</taxon>
    </lineage>
</organism>
<keyword evidence="2" id="KW-1185">Reference proteome</keyword>
<evidence type="ECO:0000313" key="2">
    <source>
        <dbReference type="Proteomes" id="UP001050808"/>
    </source>
</evidence>
<evidence type="ECO:0000313" key="1">
    <source>
        <dbReference type="EMBL" id="GHI42704.1"/>
    </source>
</evidence>
<sequence length="65" mass="6900">MPCVNAAYVRHPQFEQSLEVLRSAGVTVLYGDGGFVPNQPGERSPGGYPWRIALDAVEAGAGPRS</sequence>